<keyword evidence="8" id="KW-0175">Coiled coil</keyword>
<dbReference type="Gene3D" id="3.30.565.10">
    <property type="entry name" value="Histidine kinase-like ATPase, C-terminal domain"/>
    <property type="match status" value="1"/>
</dbReference>
<evidence type="ECO:0000256" key="8">
    <source>
        <dbReference type="SAM" id="Coils"/>
    </source>
</evidence>
<dbReference type="InterPro" id="IPR036097">
    <property type="entry name" value="HisK_dim/P_sf"/>
</dbReference>
<dbReference type="PRINTS" id="PR00344">
    <property type="entry name" value="BCTRLSENSOR"/>
</dbReference>
<evidence type="ECO:0000259" key="10">
    <source>
        <dbReference type="PROSITE" id="PS50109"/>
    </source>
</evidence>
<evidence type="ECO:0000256" key="3">
    <source>
        <dbReference type="ARBA" id="ARBA00012438"/>
    </source>
</evidence>
<dbReference type="PANTHER" id="PTHR43047">
    <property type="entry name" value="TWO-COMPONENT HISTIDINE PROTEIN KINASE"/>
    <property type="match status" value="1"/>
</dbReference>
<dbReference type="Pfam" id="PF01590">
    <property type="entry name" value="GAF"/>
    <property type="match status" value="1"/>
</dbReference>
<dbReference type="SMART" id="SM00388">
    <property type="entry name" value="HisKA"/>
    <property type="match status" value="1"/>
</dbReference>
<dbReference type="InterPro" id="IPR003661">
    <property type="entry name" value="HisK_dim/P_dom"/>
</dbReference>
<dbReference type="CDD" id="cd00082">
    <property type="entry name" value="HisKA"/>
    <property type="match status" value="1"/>
</dbReference>
<gene>
    <name evidence="11" type="ORF">HNI00_11205</name>
</gene>
<dbReference type="InterPro" id="IPR003018">
    <property type="entry name" value="GAF"/>
</dbReference>
<feature type="coiled-coil region" evidence="8">
    <location>
        <begin position="167"/>
        <end position="198"/>
    </location>
</feature>
<dbReference type="SUPFAM" id="SSF55874">
    <property type="entry name" value="ATPase domain of HSP90 chaperone/DNA topoisomerase II/histidine kinase"/>
    <property type="match status" value="1"/>
</dbReference>
<dbReference type="InterPro" id="IPR029016">
    <property type="entry name" value="GAF-like_dom_sf"/>
</dbReference>
<dbReference type="EMBL" id="CP053540">
    <property type="protein sequence ID" value="WOB45746.1"/>
    <property type="molecule type" value="Genomic_DNA"/>
</dbReference>
<dbReference type="PROSITE" id="PS50046">
    <property type="entry name" value="PHYTOCHROME_2"/>
    <property type="match status" value="1"/>
</dbReference>
<dbReference type="PROSITE" id="PS50109">
    <property type="entry name" value="HIS_KIN"/>
    <property type="match status" value="1"/>
</dbReference>
<dbReference type="InterPro" id="IPR003594">
    <property type="entry name" value="HATPase_dom"/>
</dbReference>
<evidence type="ECO:0000256" key="2">
    <source>
        <dbReference type="ARBA" id="ARBA00006402"/>
    </source>
</evidence>
<accession>A0AA97BEJ7</accession>
<evidence type="ECO:0000259" key="9">
    <source>
        <dbReference type="PROSITE" id="PS50046"/>
    </source>
</evidence>
<dbReference type="InterPro" id="IPR016132">
    <property type="entry name" value="Phyto_chromo_attachment"/>
</dbReference>
<dbReference type="PANTHER" id="PTHR43047:SF72">
    <property type="entry name" value="OSMOSENSING HISTIDINE PROTEIN KINASE SLN1"/>
    <property type="match status" value="1"/>
</dbReference>
<dbReference type="EC" id="2.7.13.3" evidence="3"/>
<comment type="catalytic activity">
    <reaction evidence="1">
        <text>ATP + protein L-histidine = ADP + protein N-phospho-L-histidine.</text>
        <dbReference type="EC" id="2.7.13.3"/>
    </reaction>
</comment>
<keyword evidence="4" id="KW-0597">Phosphoprotein</keyword>
<dbReference type="KEGG" id="tog:HNI00_11205"/>
<dbReference type="GO" id="GO:0009927">
    <property type="term" value="F:histidine phosphotransfer kinase activity"/>
    <property type="evidence" value="ECO:0007669"/>
    <property type="project" value="TreeGrafter"/>
</dbReference>
<dbReference type="Pfam" id="PF02518">
    <property type="entry name" value="HATPase_c"/>
    <property type="match status" value="1"/>
</dbReference>
<dbReference type="GO" id="GO:0005886">
    <property type="term" value="C:plasma membrane"/>
    <property type="evidence" value="ECO:0007669"/>
    <property type="project" value="TreeGrafter"/>
</dbReference>
<evidence type="ECO:0000256" key="6">
    <source>
        <dbReference type="ARBA" id="ARBA00022777"/>
    </source>
</evidence>
<organism evidence="11">
    <name type="scientific">Thermoleptolyngbya oregonensis NK1-22</name>
    <dbReference type="NCBI Taxonomy" id="2547457"/>
    <lineage>
        <taxon>Bacteria</taxon>
        <taxon>Bacillati</taxon>
        <taxon>Cyanobacteriota</taxon>
        <taxon>Cyanophyceae</taxon>
        <taxon>Oculatellales</taxon>
        <taxon>Oculatellaceae</taxon>
        <taxon>Thermoleptolyngbya</taxon>
    </lineage>
</organism>
<dbReference type="AlphaFoldDB" id="A0AA97BEJ7"/>
<dbReference type="InterPro" id="IPR004358">
    <property type="entry name" value="Sig_transdc_His_kin-like_C"/>
</dbReference>
<keyword evidence="7" id="KW-0902">Two-component regulatory system</keyword>
<dbReference type="SUPFAM" id="SSF47384">
    <property type="entry name" value="Homodimeric domain of signal transducing histidine kinase"/>
    <property type="match status" value="1"/>
</dbReference>
<name>A0AA97BEJ7_9CYAN</name>
<evidence type="ECO:0000313" key="11">
    <source>
        <dbReference type="EMBL" id="WOB45746.1"/>
    </source>
</evidence>
<sequence>MMRQQAEREQLLGRITQHIRQSLDLYEILNTTVEEVRRFLRTDRVVVYQFTPDWNGNIIAESVSAASFSILGQTIHDPCFESLWQEPYQQGRVSAIADVYTANIQPCHRDLLTSLQVRANLALPVLYGESLWGLLIAHHCSGSRHWESWEVDLLRQLLIPLNIAIQQAQLHQQIQLLNSNLEQQVENQTNELRRALEFESLLKRITDKVRDSLDEGQILQTAVEELALGLEVECCDVRIYNADRTACTIRSEYTTQLPSCLGHNFSISEPPARDIHEQILQGITSQFCFTNGDLFRIGQAEFSAMTCPLMDDEGVLGSLWLFKPKQQDFNELELRVAQQVANQCAIAVRQARLYQTAQQQVIELERLNRLKDDFLSTVSHELRTPMSSIKLAIQMLEIQLRPLNLIDTPSSPVSRYFQILQNESQREINLINDLLDLARIDADVEPLALTTIDLREWLPHLAEPFELQARSQQQLLQLAISEALPAFTTDLAYLSRILSELLHNACKYTPAEGIITLSAWAEAGYLKLVVTNTGIEIPESELERIFDKFYRVPSLDPWRHGGTGLGLALAKKLVERLGGIIRAESANNQVEFIVEFPMDWLNFGPTVTV</sequence>
<evidence type="ECO:0000256" key="1">
    <source>
        <dbReference type="ARBA" id="ARBA00000085"/>
    </source>
</evidence>
<keyword evidence="5" id="KW-0808">Transferase</keyword>
<comment type="similarity">
    <text evidence="2">In the N-terminal section; belongs to the phytochrome family.</text>
</comment>
<proteinExistence type="inferred from homology"/>
<dbReference type="SMART" id="SM00387">
    <property type="entry name" value="HATPase_c"/>
    <property type="match status" value="1"/>
</dbReference>
<dbReference type="SUPFAM" id="SSF55781">
    <property type="entry name" value="GAF domain-like"/>
    <property type="match status" value="2"/>
</dbReference>
<dbReference type="GO" id="GO:0000155">
    <property type="term" value="F:phosphorelay sensor kinase activity"/>
    <property type="evidence" value="ECO:0007669"/>
    <property type="project" value="InterPro"/>
</dbReference>
<keyword evidence="6 11" id="KW-0418">Kinase</keyword>
<evidence type="ECO:0000256" key="7">
    <source>
        <dbReference type="ARBA" id="ARBA00023012"/>
    </source>
</evidence>
<dbReference type="SMART" id="SM00065">
    <property type="entry name" value="GAF"/>
    <property type="match status" value="2"/>
</dbReference>
<feature type="domain" description="Histidine kinase" evidence="10">
    <location>
        <begin position="377"/>
        <end position="600"/>
    </location>
</feature>
<dbReference type="Gene3D" id="3.30.450.40">
    <property type="match status" value="2"/>
</dbReference>
<dbReference type="InterPro" id="IPR036890">
    <property type="entry name" value="HATPase_C_sf"/>
</dbReference>
<dbReference type="Gene3D" id="1.10.287.130">
    <property type="match status" value="1"/>
</dbReference>
<reference evidence="11" key="1">
    <citation type="submission" date="2020-05" db="EMBL/GenBank/DDBJ databases">
        <authorList>
            <person name="Zhu T."/>
            <person name="Keshari N."/>
            <person name="Lu X."/>
        </authorList>
    </citation>
    <scope>NUCLEOTIDE SEQUENCE</scope>
    <source>
        <strain evidence="11">NK1-22</strain>
    </source>
</reference>
<feature type="domain" description="Phytochrome chromophore attachment site" evidence="9">
    <location>
        <begin position="24"/>
        <end position="160"/>
    </location>
</feature>
<protein>
    <recommendedName>
        <fullName evidence="3">histidine kinase</fullName>
        <ecNumber evidence="3">2.7.13.3</ecNumber>
    </recommendedName>
</protein>
<dbReference type="Pfam" id="PF13185">
    <property type="entry name" value="GAF_2"/>
    <property type="match status" value="1"/>
</dbReference>
<evidence type="ECO:0000256" key="5">
    <source>
        <dbReference type="ARBA" id="ARBA00022679"/>
    </source>
</evidence>
<dbReference type="Pfam" id="PF00512">
    <property type="entry name" value="HisKA"/>
    <property type="match status" value="1"/>
</dbReference>
<dbReference type="InterPro" id="IPR005467">
    <property type="entry name" value="His_kinase_dom"/>
</dbReference>
<evidence type="ECO:0000256" key="4">
    <source>
        <dbReference type="ARBA" id="ARBA00022553"/>
    </source>
</evidence>